<evidence type="ECO:0000256" key="3">
    <source>
        <dbReference type="ARBA" id="ARBA00022884"/>
    </source>
</evidence>
<dbReference type="GO" id="GO:1990904">
    <property type="term" value="C:ribonucleoprotein complex"/>
    <property type="evidence" value="ECO:0007669"/>
    <property type="project" value="UniProtKB-KW"/>
</dbReference>
<dbReference type="AlphaFoldDB" id="A0A1M6F803"/>
<evidence type="ECO:0000313" key="8">
    <source>
        <dbReference type="Proteomes" id="UP000324781"/>
    </source>
</evidence>
<comment type="subunit">
    <text evidence="6">Part of the 50S ribosomal subunit. Contacts protein L29, and trigger factor when it is bound to the ribosome.</text>
</comment>
<dbReference type="InterPro" id="IPR012677">
    <property type="entry name" value="Nucleotide-bd_a/b_plait_sf"/>
</dbReference>
<keyword evidence="8" id="KW-1185">Reference proteome</keyword>
<reference evidence="7 8" key="1">
    <citation type="submission" date="2016-11" db="EMBL/GenBank/DDBJ databases">
        <authorList>
            <person name="Varghese N."/>
            <person name="Submissions S."/>
        </authorList>
    </citation>
    <scope>NUCLEOTIDE SEQUENCE [LARGE SCALE GENOMIC DNA]</scope>
    <source>
        <strain evidence="7 8">DSM 19027</strain>
    </source>
</reference>
<dbReference type="EMBL" id="FQZP01000015">
    <property type="protein sequence ID" value="SHI93719.1"/>
    <property type="molecule type" value="Genomic_DNA"/>
</dbReference>
<keyword evidence="5 6" id="KW-0687">Ribonucleoprotein</keyword>
<gene>
    <name evidence="6" type="primary">rplW</name>
    <name evidence="7" type="ORF">SAMN05444373_101557</name>
</gene>
<dbReference type="InterPro" id="IPR013025">
    <property type="entry name" value="Ribosomal_uL23-like"/>
</dbReference>
<sequence>MMKRAEDIILRPYITEKSNEEIAEGKYTFIVDRRSTKTEIKNAVEKLFQVKVLSVNTINYQGKQKRMGVHVGKTEAFKKAIVKIDTDPKPVTYLTKGGKEVATAKKYKTSIEEFGVGQ</sequence>
<proteinExistence type="inferred from homology"/>
<dbReference type="FunFam" id="3.30.70.330:FF:000001">
    <property type="entry name" value="50S ribosomal protein L23"/>
    <property type="match status" value="1"/>
</dbReference>
<dbReference type="GO" id="GO:0005840">
    <property type="term" value="C:ribosome"/>
    <property type="evidence" value="ECO:0007669"/>
    <property type="project" value="UniProtKB-KW"/>
</dbReference>
<evidence type="ECO:0000256" key="5">
    <source>
        <dbReference type="ARBA" id="ARBA00023274"/>
    </source>
</evidence>
<dbReference type="SUPFAM" id="SSF54189">
    <property type="entry name" value="Ribosomal proteins S24e, L23 and L15e"/>
    <property type="match status" value="1"/>
</dbReference>
<dbReference type="Gene3D" id="3.30.70.330">
    <property type="match status" value="1"/>
</dbReference>
<keyword evidence="2 6" id="KW-0699">rRNA-binding</keyword>
<protein>
    <recommendedName>
        <fullName evidence="6">Large ribosomal subunit protein uL23</fullName>
    </recommendedName>
</protein>
<evidence type="ECO:0000256" key="6">
    <source>
        <dbReference type="HAMAP-Rule" id="MF_01369"/>
    </source>
</evidence>
<name>A0A1M6F803_9FIRM</name>
<comment type="function">
    <text evidence="6">One of the early assembly proteins it binds 23S rRNA. One of the proteins that surrounds the polypeptide exit tunnel on the outside of the ribosome. Forms the main docking site for trigger factor binding to the ribosome.</text>
</comment>
<dbReference type="NCBIfam" id="NF004363">
    <property type="entry name" value="PRK05738.2-4"/>
    <property type="match status" value="1"/>
</dbReference>
<evidence type="ECO:0000256" key="1">
    <source>
        <dbReference type="ARBA" id="ARBA00006700"/>
    </source>
</evidence>
<keyword evidence="4 6" id="KW-0689">Ribosomal protein</keyword>
<organism evidence="7 8">
    <name type="scientific">Thermoclostridium caenicola</name>
    <dbReference type="NCBI Taxonomy" id="659425"/>
    <lineage>
        <taxon>Bacteria</taxon>
        <taxon>Bacillati</taxon>
        <taxon>Bacillota</taxon>
        <taxon>Clostridia</taxon>
        <taxon>Eubacteriales</taxon>
        <taxon>Oscillospiraceae</taxon>
        <taxon>Thermoclostridium</taxon>
    </lineage>
</organism>
<evidence type="ECO:0000256" key="2">
    <source>
        <dbReference type="ARBA" id="ARBA00022730"/>
    </source>
</evidence>
<accession>A0A1M6F803</accession>
<dbReference type="HAMAP" id="MF_01369_B">
    <property type="entry name" value="Ribosomal_uL23_B"/>
    <property type="match status" value="1"/>
</dbReference>
<dbReference type="GO" id="GO:0019843">
    <property type="term" value="F:rRNA binding"/>
    <property type="evidence" value="ECO:0007669"/>
    <property type="project" value="UniProtKB-UniRule"/>
</dbReference>
<dbReference type="InterPro" id="IPR012678">
    <property type="entry name" value="Ribosomal_uL23/eL15/eS24_sf"/>
</dbReference>
<dbReference type="GO" id="GO:0006412">
    <property type="term" value="P:translation"/>
    <property type="evidence" value="ECO:0007669"/>
    <property type="project" value="UniProtKB-UniRule"/>
</dbReference>
<dbReference type="Pfam" id="PF00276">
    <property type="entry name" value="Ribosomal_L23"/>
    <property type="match status" value="1"/>
</dbReference>
<evidence type="ECO:0000313" key="7">
    <source>
        <dbReference type="EMBL" id="SHI93719.1"/>
    </source>
</evidence>
<dbReference type="PANTHER" id="PTHR11620">
    <property type="entry name" value="60S RIBOSOMAL PROTEIN L23A"/>
    <property type="match status" value="1"/>
</dbReference>
<evidence type="ECO:0000256" key="4">
    <source>
        <dbReference type="ARBA" id="ARBA00022980"/>
    </source>
</evidence>
<comment type="similarity">
    <text evidence="1 6">Belongs to the universal ribosomal protein uL23 family.</text>
</comment>
<dbReference type="GO" id="GO:0003735">
    <property type="term" value="F:structural constituent of ribosome"/>
    <property type="evidence" value="ECO:0007669"/>
    <property type="project" value="InterPro"/>
</dbReference>
<dbReference type="Proteomes" id="UP000324781">
    <property type="component" value="Unassembled WGS sequence"/>
</dbReference>
<keyword evidence="3 6" id="KW-0694">RNA-binding</keyword>